<proteinExistence type="predicted"/>
<accession>A0ACB9YTX0</accession>
<dbReference type="Proteomes" id="UP001497700">
    <property type="component" value="Unassembled WGS sequence"/>
</dbReference>
<comment type="caution">
    <text evidence="1">The sequence shown here is derived from an EMBL/GenBank/DDBJ whole genome shotgun (WGS) entry which is preliminary data.</text>
</comment>
<evidence type="ECO:0000313" key="2">
    <source>
        <dbReference type="Proteomes" id="UP001497700"/>
    </source>
</evidence>
<gene>
    <name evidence="1" type="ORF">F4820DRAFT_430453</name>
</gene>
<organism evidence="1 2">
    <name type="scientific">Hypoxylon rubiginosum</name>
    <dbReference type="NCBI Taxonomy" id="110542"/>
    <lineage>
        <taxon>Eukaryota</taxon>
        <taxon>Fungi</taxon>
        <taxon>Dikarya</taxon>
        <taxon>Ascomycota</taxon>
        <taxon>Pezizomycotina</taxon>
        <taxon>Sordariomycetes</taxon>
        <taxon>Xylariomycetidae</taxon>
        <taxon>Xylariales</taxon>
        <taxon>Hypoxylaceae</taxon>
        <taxon>Hypoxylon</taxon>
    </lineage>
</organism>
<name>A0ACB9YTX0_9PEZI</name>
<dbReference type="EMBL" id="MU393525">
    <property type="protein sequence ID" value="KAI4862455.1"/>
    <property type="molecule type" value="Genomic_DNA"/>
</dbReference>
<protein>
    <submittedName>
        <fullName evidence="1">Uncharacterized protein</fullName>
    </submittedName>
</protein>
<sequence length="328" mass="37446">MTRREPTTKMVDEYFYEDLEPDLDESLGGFKTPNPADNIFQRQFIHLSPERSRFKKTVELVLCVHGWKTPDKKEPMTLLIFGVSLKCHASEFRYQSVDIWLGFHEDDRTDASSSTAEAHPAVTAYAPFVKQKRWNEASASVEDKKTRGVTLGASQFVTAEANAQQEKAASYTRRHFDRGTAERMVNEKTGHVYGVEWYIEQNELQQFGVEPFFYLAVLLDRSHDTNNNPVTFRCIFDMKIEAGFLHDFEQGLRRIFRLNKPEDDPLYFDPSKTEPEVHGLEGEGARLLKRIQPDSLGDLAQGYELTKLLETEGTELLSGLGPLSPPSM</sequence>
<reference evidence="1 2" key="1">
    <citation type="journal article" date="2022" name="New Phytol.">
        <title>Ecological generalism drives hyperdiversity of secondary metabolite gene clusters in xylarialean endophytes.</title>
        <authorList>
            <person name="Franco M.E.E."/>
            <person name="Wisecaver J.H."/>
            <person name="Arnold A.E."/>
            <person name="Ju Y.M."/>
            <person name="Slot J.C."/>
            <person name="Ahrendt S."/>
            <person name="Moore L.P."/>
            <person name="Eastman K.E."/>
            <person name="Scott K."/>
            <person name="Konkel Z."/>
            <person name="Mondo S.J."/>
            <person name="Kuo A."/>
            <person name="Hayes R.D."/>
            <person name="Haridas S."/>
            <person name="Andreopoulos B."/>
            <person name="Riley R."/>
            <person name="LaButti K."/>
            <person name="Pangilinan J."/>
            <person name="Lipzen A."/>
            <person name="Amirebrahimi M."/>
            <person name="Yan J."/>
            <person name="Adam C."/>
            <person name="Keymanesh K."/>
            <person name="Ng V."/>
            <person name="Louie K."/>
            <person name="Northen T."/>
            <person name="Drula E."/>
            <person name="Henrissat B."/>
            <person name="Hsieh H.M."/>
            <person name="Youens-Clark K."/>
            <person name="Lutzoni F."/>
            <person name="Miadlikowska J."/>
            <person name="Eastwood D.C."/>
            <person name="Hamelin R.C."/>
            <person name="Grigoriev I.V."/>
            <person name="U'Ren J.M."/>
        </authorList>
    </citation>
    <scope>NUCLEOTIDE SEQUENCE [LARGE SCALE GENOMIC DNA]</scope>
    <source>
        <strain evidence="1 2">CBS 119005</strain>
    </source>
</reference>
<evidence type="ECO:0000313" key="1">
    <source>
        <dbReference type="EMBL" id="KAI4862455.1"/>
    </source>
</evidence>
<keyword evidence="2" id="KW-1185">Reference proteome</keyword>